<proteinExistence type="predicted"/>
<dbReference type="GO" id="GO:0043565">
    <property type="term" value="F:sequence-specific DNA binding"/>
    <property type="evidence" value="ECO:0007669"/>
    <property type="project" value="InterPro"/>
</dbReference>
<keyword evidence="3" id="KW-1185">Reference proteome</keyword>
<protein>
    <recommendedName>
        <fullName evidence="1">HTH araC/xylS-type domain-containing protein</fullName>
    </recommendedName>
</protein>
<organism evidence="2 3">
    <name type="scientific">Agrococcus casei LMG 22410</name>
    <dbReference type="NCBI Taxonomy" id="1255656"/>
    <lineage>
        <taxon>Bacteria</taxon>
        <taxon>Bacillati</taxon>
        <taxon>Actinomycetota</taxon>
        <taxon>Actinomycetes</taxon>
        <taxon>Micrococcales</taxon>
        <taxon>Microbacteriaceae</taxon>
        <taxon>Agrococcus</taxon>
    </lineage>
</organism>
<evidence type="ECO:0000313" key="3">
    <source>
        <dbReference type="Proteomes" id="UP000195787"/>
    </source>
</evidence>
<dbReference type="AlphaFoldDB" id="A0A1R4GHG1"/>
<dbReference type="InterPro" id="IPR018060">
    <property type="entry name" value="HTH_AraC"/>
</dbReference>
<reference evidence="2 3" key="1">
    <citation type="submission" date="2017-02" db="EMBL/GenBank/DDBJ databases">
        <authorList>
            <person name="Peterson S.W."/>
        </authorList>
    </citation>
    <scope>NUCLEOTIDE SEQUENCE [LARGE SCALE GENOMIC DNA]</scope>
    <source>
        <strain evidence="2 3">LMG 22410</strain>
    </source>
</reference>
<dbReference type="Proteomes" id="UP000195787">
    <property type="component" value="Unassembled WGS sequence"/>
</dbReference>
<evidence type="ECO:0000259" key="1">
    <source>
        <dbReference type="PROSITE" id="PS01124"/>
    </source>
</evidence>
<accession>A0A1R4GHG1</accession>
<name>A0A1R4GHG1_9MICO</name>
<gene>
    <name evidence="2" type="ORF">CZ674_12045</name>
</gene>
<sequence length="40" mass="4565">MSHHLGFAYVSAFSRAFRRYNGSTVGDHQAEARVTVRLLR</sequence>
<evidence type="ECO:0000313" key="2">
    <source>
        <dbReference type="EMBL" id="SJM67550.1"/>
    </source>
</evidence>
<dbReference type="GO" id="GO:0003700">
    <property type="term" value="F:DNA-binding transcription factor activity"/>
    <property type="evidence" value="ECO:0007669"/>
    <property type="project" value="InterPro"/>
</dbReference>
<feature type="domain" description="HTH araC/xylS-type" evidence="1">
    <location>
        <begin position="1"/>
        <end position="31"/>
    </location>
</feature>
<dbReference type="PROSITE" id="PS01124">
    <property type="entry name" value="HTH_ARAC_FAMILY_2"/>
    <property type="match status" value="1"/>
</dbReference>
<dbReference type="EMBL" id="FUHU01000044">
    <property type="protein sequence ID" value="SJM67550.1"/>
    <property type="molecule type" value="Genomic_DNA"/>
</dbReference>